<dbReference type="InterPro" id="IPR013249">
    <property type="entry name" value="RNA_pol_sigma70_r4_t2"/>
</dbReference>
<dbReference type="KEGG" id="pbap:Pla133_08650"/>
<accession>A0A518BFN9</accession>
<dbReference type="Pfam" id="PF04542">
    <property type="entry name" value="Sigma70_r2"/>
    <property type="match status" value="1"/>
</dbReference>
<dbReference type="PANTHER" id="PTHR43133">
    <property type="entry name" value="RNA POLYMERASE ECF-TYPE SIGMA FACTO"/>
    <property type="match status" value="1"/>
</dbReference>
<dbReference type="InterPro" id="IPR013324">
    <property type="entry name" value="RNA_pol_sigma_r3/r4-like"/>
</dbReference>
<dbReference type="InterPro" id="IPR039425">
    <property type="entry name" value="RNA_pol_sigma-70-like"/>
</dbReference>
<name>A0A518BFN9_9BACT</name>
<evidence type="ECO:0000259" key="7">
    <source>
        <dbReference type="Pfam" id="PF08281"/>
    </source>
</evidence>
<feature type="domain" description="RNA polymerase sigma factor 70 region 4 type 2" evidence="7">
    <location>
        <begin position="125"/>
        <end position="177"/>
    </location>
</feature>
<dbReference type="GO" id="GO:0003677">
    <property type="term" value="F:DNA binding"/>
    <property type="evidence" value="ECO:0007669"/>
    <property type="project" value="UniProtKB-KW"/>
</dbReference>
<reference evidence="8 9" key="1">
    <citation type="submission" date="2019-02" db="EMBL/GenBank/DDBJ databases">
        <title>Deep-cultivation of Planctomycetes and their phenomic and genomic characterization uncovers novel biology.</title>
        <authorList>
            <person name="Wiegand S."/>
            <person name="Jogler M."/>
            <person name="Boedeker C."/>
            <person name="Pinto D."/>
            <person name="Vollmers J."/>
            <person name="Rivas-Marin E."/>
            <person name="Kohn T."/>
            <person name="Peeters S.H."/>
            <person name="Heuer A."/>
            <person name="Rast P."/>
            <person name="Oberbeckmann S."/>
            <person name="Bunk B."/>
            <person name="Jeske O."/>
            <person name="Meyerdierks A."/>
            <person name="Storesund J.E."/>
            <person name="Kallscheuer N."/>
            <person name="Luecker S."/>
            <person name="Lage O.M."/>
            <person name="Pohl T."/>
            <person name="Merkel B.J."/>
            <person name="Hornburger P."/>
            <person name="Mueller R.-W."/>
            <person name="Bruemmer F."/>
            <person name="Labrenz M."/>
            <person name="Spormann A.M."/>
            <person name="Op den Camp H."/>
            <person name="Overmann J."/>
            <person name="Amann R."/>
            <person name="Jetten M.S.M."/>
            <person name="Mascher T."/>
            <person name="Medema M.H."/>
            <person name="Devos D.P."/>
            <person name="Kaster A.-K."/>
            <person name="Ovreas L."/>
            <person name="Rohde M."/>
            <person name="Galperin M.Y."/>
            <person name="Jogler C."/>
        </authorList>
    </citation>
    <scope>NUCLEOTIDE SEQUENCE [LARGE SCALE GENOMIC DNA]</scope>
    <source>
        <strain evidence="8 9">Pla133</strain>
    </source>
</reference>
<dbReference type="NCBIfam" id="TIGR02937">
    <property type="entry name" value="sigma70-ECF"/>
    <property type="match status" value="1"/>
</dbReference>
<feature type="domain" description="RNA polymerase sigma-70 region 2" evidence="6">
    <location>
        <begin position="21"/>
        <end position="87"/>
    </location>
</feature>
<dbReference type="PANTHER" id="PTHR43133:SF8">
    <property type="entry name" value="RNA POLYMERASE SIGMA FACTOR HI_1459-RELATED"/>
    <property type="match status" value="1"/>
</dbReference>
<keyword evidence="4" id="KW-0238">DNA-binding</keyword>
<dbReference type="AlphaFoldDB" id="A0A518BFN9"/>
<keyword evidence="2" id="KW-0805">Transcription regulation</keyword>
<dbReference type="SUPFAM" id="SSF88659">
    <property type="entry name" value="Sigma3 and sigma4 domains of RNA polymerase sigma factors"/>
    <property type="match status" value="1"/>
</dbReference>
<dbReference type="GO" id="GO:0016987">
    <property type="term" value="F:sigma factor activity"/>
    <property type="evidence" value="ECO:0007669"/>
    <property type="project" value="UniProtKB-KW"/>
</dbReference>
<evidence type="ECO:0000256" key="5">
    <source>
        <dbReference type="ARBA" id="ARBA00023163"/>
    </source>
</evidence>
<organism evidence="8 9">
    <name type="scientific">Engelhardtia mirabilis</name>
    <dbReference type="NCBI Taxonomy" id="2528011"/>
    <lineage>
        <taxon>Bacteria</taxon>
        <taxon>Pseudomonadati</taxon>
        <taxon>Planctomycetota</taxon>
        <taxon>Planctomycetia</taxon>
        <taxon>Planctomycetia incertae sedis</taxon>
        <taxon>Engelhardtia</taxon>
    </lineage>
</organism>
<dbReference type="InterPro" id="IPR036388">
    <property type="entry name" value="WH-like_DNA-bd_sf"/>
</dbReference>
<gene>
    <name evidence="8" type="primary">sigD_3</name>
    <name evidence="8" type="ORF">Pla133_08650</name>
</gene>
<keyword evidence="5" id="KW-0804">Transcription</keyword>
<proteinExistence type="inferred from homology"/>
<dbReference type="InterPro" id="IPR013325">
    <property type="entry name" value="RNA_pol_sigma_r2"/>
</dbReference>
<keyword evidence="9" id="KW-1185">Reference proteome</keyword>
<dbReference type="Gene3D" id="1.10.1740.10">
    <property type="match status" value="1"/>
</dbReference>
<dbReference type="Gene3D" id="1.10.10.10">
    <property type="entry name" value="Winged helix-like DNA-binding domain superfamily/Winged helix DNA-binding domain"/>
    <property type="match status" value="1"/>
</dbReference>
<evidence type="ECO:0000256" key="4">
    <source>
        <dbReference type="ARBA" id="ARBA00023125"/>
    </source>
</evidence>
<dbReference type="Pfam" id="PF08281">
    <property type="entry name" value="Sigma70_r4_2"/>
    <property type="match status" value="1"/>
</dbReference>
<evidence type="ECO:0000256" key="2">
    <source>
        <dbReference type="ARBA" id="ARBA00023015"/>
    </source>
</evidence>
<dbReference type="RefSeq" id="WP_145062758.1">
    <property type="nucleotide sequence ID" value="NZ_CP036287.1"/>
</dbReference>
<dbReference type="InterPro" id="IPR007627">
    <property type="entry name" value="RNA_pol_sigma70_r2"/>
</dbReference>
<dbReference type="GO" id="GO:0006352">
    <property type="term" value="P:DNA-templated transcription initiation"/>
    <property type="evidence" value="ECO:0007669"/>
    <property type="project" value="InterPro"/>
</dbReference>
<evidence type="ECO:0000313" key="9">
    <source>
        <dbReference type="Proteomes" id="UP000316921"/>
    </source>
</evidence>
<dbReference type="EMBL" id="CP036287">
    <property type="protein sequence ID" value="QDU65799.1"/>
    <property type="molecule type" value="Genomic_DNA"/>
</dbReference>
<protein>
    <submittedName>
        <fullName evidence="8">ECF RNA polymerase sigma factor SigD</fullName>
    </submittedName>
</protein>
<evidence type="ECO:0000256" key="1">
    <source>
        <dbReference type="ARBA" id="ARBA00010641"/>
    </source>
</evidence>
<evidence type="ECO:0000313" key="8">
    <source>
        <dbReference type="EMBL" id="QDU65799.1"/>
    </source>
</evidence>
<dbReference type="Proteomes" id="UP000316921">
    <property type="component" value="Chromosome"/>
</dbReference>
<dbReference type="InterPro" id="IPR014284">
    <property type="entry name" value="RNA_pol_sigma-70_dom"/>
</dbReference>
<sequence>MTEGDSEPAPDMEALLAQGLPALRTFVRLRLAPALRARESVEDVVQSTCREVLESAEGFKGGGEAGFRRWIYTLAQRKIADRWAYHRAQKRDIGREAGGGDDLLLDQYAGLAGPGTQVASLEELRAIEAAFDRLREEDREVISLVRVLGMSAADAGACLDKNAGAVRTSLHRALARLAEELERGPG</sequence>
<dbReference type="SUPFAM" id="SSF88946">
    <property type="entry name" value="Sigma2 domain of RNA polymerase sigma factors"/>
    <property type="match status" value="1"/>
</dbReference>
<comment type="similarity">
    <text evidence="1">Belongs to the sigma-70 factor family. ECF subfamily.</text>
</comment>
<evidence type="ECO:0000259" key="6">
    <source>
        <dbReference type="Pfam" id="PF04542"/>
    </source>
</evidence>
<evidence type="ECO:0000256" key="3">
    <source>
        <dbReference type="ARBA" id="ARBA00023082"/>
    </source>
</evidence>
<keyword evidence="3" id="KW-0731">Sigma factor</keyword>